<dbReference type="InterPro" id="IPR046348">
    <property type="entry name" value="SIS_dom_sf"/>
</dbReference>
<dbReference type="STRING" id="1477437.SAMN05444682_105162"/>
<evidence type="ECO:0000313" key="4">
    <source>
        <dbReference type="Proteomes" id="UP000198670"/>
    </source>
</evidence>
<accession>A0A1I3KCU7</accession>
<dbReference type="CDD" id="cd05008">
    <property type="entry name" value="SIS_GlmS_GlmD_1"/>
    <property type="match status" value="1"/>
</dbReference>
<evidence type="ECO:0000259" key="2">
    <source>
        <dbReference type="PROSITE" id="PS51464"/>
    </source>
</evidence>
<dbReference type="InterPro" id="IPR035466">
    <property type="entry name" value="GlmS/AgaS_SIS"/>
</dbReference>
<dbReference type="InterPro" id="IPR001347">
    <property type="entry name" value="SIS_dom"/>
</dbReference>
<proteinExistence type="predicted"/>
<dbReference type="InterPro" id="IPR050303">
    <property type="entry name" value="GatZ_KbaZ_carbometab"/>
</dbReference>
<dbReference type="PROSITE" id="PS51464">
    <property type="entry name" value="SIS"/>
    <property type="match status" value="1"/>
</dbReference>
<dbReference type="PANTHER" id="PTHR32502">
    <property type="entry name" value="N-ACETYLGALACTOSAMINE PERMEASE II COMPONENT-RELATED"/>
    <property type="match status" value="1"/>
</dbReference>
<reference evidence="3 4" key="1">
    <citation type="submission" date="2016-10" db="EMBL/GenBank/DDBJ databases">
        <authorList>
            <person name="de Groot N.N."/>
        </authorList>
    </citation>
    <scope>NUCLEOTIDE SEQUENCE [LARGE SCALE GENOMIC DNA]</scope>
    <source>
        <strain evidence="3 4">RK1</strain>
    </source>
</reference>
<gene>
    <name evidence="3" type="ORF">SAMN05444682_105162</name>
</gene>
<name>A0A1I3KCU7_9SPHI</name>
<dbReference type="GO" id="GO:0097367">
    <property type="term" value="F:carbohydrate derivative binding"/>
    <property type="evidence" value="ECO:0007669"/>
    <property type="project" value="InterPro"/>
</dbReference>
<keyword evidence="3" id="KW-0413">Isomerase</keyword>
<dbReference type="Pfam" id="PF01380">
    <property type="entry name" value="SIS"/>
    <property type="match status" value="1"/>
</dbReference>
<dbReference type="SUPFAM" id="SSF53697">
    <property type="entry name" value="SIS domain"/>
    <property type="match status" value="1"/>
</dbReference>
<feature type="domain" description="SIS" evidence="2">
    <location>
        <begin position="57"/>
        <end position="211"/>
    </location>
</feature>
<dbReference type="GO" id="GO:0016853">
    <property type="term" value="F:isomerase activity"/>
    <property type="evidence" value="ECO:0007669"/>
    <property type="project" value="UniProtKB-KW"/>
</dbReference>
<sequence length="411" mass="45961">MDKERMTAETTKERKTWLGMDEVQLQEAGGTFTAKEITQQPLLWKNTWALVNKSKAALQAFLNDIYTITDMEVVLTGAGTSAYIGSILRDPFQKSSRKNTWAAPTTDLVSHPHHYFQPDRTLLLVSFARSGNSPESVAAINLANAICKKAFHLIITCNPEGDLARMGDRPDCFVFHLPEETNDRGLAMTSSFTCMLLAGLLITRIDRINRYAETVSRLADYGDRIITRYTQPLKDMASLDFNRALFLGSGPLQDAAQESQLKLQELTDGKVICKHDSFLGLRHGPKVVIDHKTLIFFLYSNEDYVHLYEADLVKSILATEKGIGQVGISEFPDNDLQATLAISFSEYEEKIEEDFLSVCSVLPAQILAFFKSVNLGLKPDAPSANDTITRVVQGVTIYPYRADHIHSFNRL</sequence>
<dbReference type="PANTHER" id="PTHR32502:SF3">
    <property type="entry name" value="D-GALACTOSAMINE-6-PHOSPHATE DEAMINASE AGAS-RELATED"/>
    <property type="match status" value="1"/>
</dbReference>
<keyword evidence="1" id="KW-0677">Repeat</keyword>
<dbReference type="AlphaFoldDB" id="A0A1I3KCU7"/>
<dbReference type="GO" id="GO:0009401">
    <property type="term" value="P:phosphoenolpyruvate-dependent sugar phosphotransferase system"/>
    <property type="evidence" value="ECO:0007669"/>
    <property type="project" value="TreeGrafter"/>
</dbReference>
<dbReference type="GO" id="GO:1901135">
    <property type="term" value="P:carbohydrate derivative metabolic process"/>
    <property type="evidence" value="ECO:0007669"/>
    <property type="project" value="InterPro"/>
</dbReference>
<evidence type="ECO:0000256" key="1">
    <source>
        <dbReference type="ARBA" id="ARBA00022737"/>
    </source>
</evidence>
<dbReference type="EMBL" id="FOQO01000005">
    <property type="protein sequence ID" value="SFI70336.1"/>
    <property type="molecule type" value="Genomic_DNA"/>
</dbReference>
<dbReference type="GO" id="GO:0005886">
    <property type="term" value="C:plasma membrane"/>
    <property type="evidence" value="ECO:0007669"/>
    <property type="project" value="TreeGrafter"/>
</dbReference>
<evidence type="ECO:0000313" key="3">
    <source>
        <dbReference type="EMBL" id="SFI70336.1"/>
    </source>
</evidence>
<keyword evidence="4" id="KW-1185">Reference proteome</keyword>
<protein>
    <submittedName>
        <fullName evidence="3">Galactosamine 6-phosphate isomerase AgaS</fullName>
    </submittedName>
</protein>
<dbReference type="Proteomes" id="UP000198670">
    <property type="component" value="Unassembled WGS sequence"/>
</dbReference>
<dbReference type="RefSeq" id="WP_218146549.1">
    <property type="nucleotide sequence ID" value="NZ_FOQO01000005.1"/>
</dbReference>
<dbReference type="Gene3D" id="3.40.50.10490">
    <property type="entry name" value="Glucose-6-phosphate isomerase like protein, domain 1"/>
    <property type="match status" value="2"/>
</dbReference>
<organism evidence="3 4">
    <name type="scientific">Parapedobacter indicus</name>
    <dbReference type="NCBI Taxonomy" id="1477437"/>
    <lineage>
        <taxon>Bacteria</taxon>
        <taxon>Pseudomonadati</taxon>
        <taxon>Bacteroidota</taxon>
        <taxon>Sphingobacteriia</taxon>
        <taxon>Sphingobacteriales</taxon>
        <taxon>Sphingobacteriaceae</taxon>
        <taxon>Parapedobacter</taxon>
    </lineage>
</organism>